<keyword evidence="4" id="KW-1185">Reference proteome</keyword>
<accession>Q2FMV7</accession>
<keyword evidence="2" id="KW-0812">Transmembrane</keyword>
<dbReference type="KEGG" id="mhu:Mhun_0106"/>
<feature type="transmembrane region" description="Helical" evidence="2">
    <location>
        <begin position="39"/>
        <end position="58"/>
    </location>
</feature>
<feature type="region of interest" description="Disordered" evidence="1">
    <location>
        <begin position="114"/>
        <end position="165"/>
    </location>
</feature>
<reference evidence="4" key="1">
    <citation type="journal article" date="2016" name="Stand. Genomic Sci.">
        <title>Complete genome sequence of Methanospirillum hungatei type strain JF1.</title>
        <authorList>
            <person name="Gunsalus R.P."/>
            <person name="Cook L.E."/>
            <person name="Crable B."/>
            <person name="Rohlin L."/>
            <person name="McDonald E."/>
            <person name="Mouttaki H."/>
            <person name="Sieber J.R."/>
            <person name="Poweleit N."/>
            <person name="Zhou H."/>
            <person name="Lapidus A.L."/>
            <person name="Daligault H.E."/>
            <person name="Land M."/>
            <person name="Gilna P."/>
            <person name="Ivanova N."/>
            <person name="Kyrpides N."/>
            <person name="Culley D.E."/>
            <person name="McInerney M.J."/>
        </authorList>
    </citation>
    <scope>NUCLEOTIDE SEQUENCE [LARGE SCALE GENOMIC DNA]</scope>
    <source>
        <strain evidence="4">ATCC 27890 / DSM 864 / NBRC 100397 / JF-1</strain>
    </source>
</reference>
<keyword evidence="2" id="KW-0472">Membrane</keyword>
<feature type="compositionally biased region" description="Low complexity" evidence="1">
    <location>
        <begin position="264"/>
        <end position="284"/>
    </location>
</feature>
<dbReference type="GeneID" id="3923801"/>
<feature type="compositionally biased region" description="Basic and acidic residues" evidence="1">
    <location>
        <begin position="114"/>
        <end position="146"/>
    </location>
</feature>
<evidence type="ECO:0000256" key="2">
    <source>
        <dbReference type="SAM" id="Phobius"/>
    </source>
</evidence>
<keyword evidence="2" id="KW-1133">Transmembrane helix</keyword>
<feature type="compositionally biased region" description="Acidic residues" evidence="1">
    <location>
        <begin position="224"/>
        <end position="240"/>
    </location>
</feature>
<name>Q2FMV7_METHJ</name>
<feature type="region of interest" description="Disordered" evidence="1">
    <location>
        <begin position="69"/>
        <end position="88"/>
    </location>
</feature>
<feature type="compositionally biased region" description="Basic and acidic residues" evidence="1">
    <location>
        <begin position="75"/>
        <end position="88"/>
    </location>
</feature>
<dbReference type="InParanoid" id="Q2FMV7"/>
<dbReference type="AlphaFoldDB" id="Q2FMV7"/>
<dbReference type="HOGENOM" id="CLU_757822_0_0_2"/>
<organism evidence="3 4">
    <name type="scientific">Methanospirillum hungatei JF-1 (strain ATCC 27890 / DSM 864 / NBRC 100397 / JF-1)</name>
    <dbReference type="NCBI Taxonomy" id="323259"/>
    <lineage>
        <taxon>Archaea</taxon>
        <taxon>Methanobacteriati</taxon>
        <taxon>Methanobacteriota</taxon>
        <taxon>Stenosarchaea group</taxon>
        <taxon>Methanomicrobia</taxon>
        <taxon>Methanomicrobiales</taxon>
        <taxon>Methanospirillaceae</taxon>
        <taxon>Methanospirillum</taxon>
    </lineage>
</organism>
<feature type="region of interest" description="Disordered" evidence="1">
    <location>
        <begin position="193"/>
        <end position="240"/>
    </location>
</feature>
<evidence type="ECO:0000313" key="4">
    <source>
        <dbReference type="Proteomes" id="UP000001941"/>
    </source>
</evidence>
<dbReference type="OrthoDB" id="118135at2157"/>
<dbReference type="Proteomes" id="UP000001941">
    <property type="component" value="Chromosome"/>
</dbReference>
<dbReference type="EnsemblBacteria" id="ABD39884">
    <property type="protein sequence ID" value="ABD39884"/>
    <property type="gene ID" value="Mhun_0106"/>
</dbReference>
<sequence length="365" mass="40381">MVELSDSTRRLVIFVAIVLGGSVLLIFDIPVLYLMMGVIGIAIVLLVITGTIILSELIQDLRYWLKSRPKKPKKEKQPKEKGKEKAKGEGIFSSLSGKIKIPSIALPAIKLPARSEKSRDEKKKAKEEKKGREKKEKSQMPEKTADKEEEIEEAGVASDSVKSDDTTFDADLLEGLDLDDSLDIDAELDSVNPEFDNIRTPYGEGEVMPEIPSDSDVKKMDISTQDEEEEIILDDDQGPDEIDAIYSSTIDIGSDSGGDVISNLEGGDTISSSDLSTYSSSEDTPYMYGQEDDDSGGEEQFELSQMKGGGDDDLIASLKADIEDLKKKDDDVLLRDLKDVHVTAEELAEELQEIMTIINRRIKRR</sequence>
<feature type="compositionally biased region" description="Acidic residues" evidence="1">
    <location>
        <begin position="290"/>
        <end position="301"/>
    </location>
</feature>
<gene>
    <name evidence="3" type="ordered locus">Mhun_0106</name>
</gene>
<proteinExistence type="predicted"/>
<feature type="transmembrane region" description="Helical" evidence="2">
    <location>
        <begin position="12"/>
        <end position="33"/>
    </location>
</feature>
<dbReference type="eggNOG" id="arCOG09476">
    <property type="taxonomic scope" value="Archaea"/>
</dbReference>
<dbReference type="RefSeq" id="WP_011447180.1">
    <property type="nucleotide sequence ID" value="NC_007796.1"/>
</dbReference>
<dbReference type="EMBL" id="CP000254">
    <property type="protein sequence ID" value="ABD39884.1"/>
    <property type="molecule type" value="Genomic_DNA"/>
</dbReference>
<evidence type="ECO:0000256" key="1">
    <source>
        <dbReference type="SAM" id="MobiDB-lite"/>
    </source>
</evidence>
<feature type="region of interest" description="Disordered" evidence="1">
    <location>
        <begin position="264"/>
        <end position="309"/>
    </location>
</feature>
<dbReference type="STRING" id="323259.Mhun_0106"/>
<evidence type="ECO:0000313" key="3">
    <source>
        <dbReference type="EMBL" id="ABD39884.1"/>
    </source>
</evidence>
<protein>
    <submittedName>
        <fullName evidence="3">Uncharacterized protein</fullName>
    </submittedName>
</protein>